<accession>A0A438FWZ1</accession>
<protein>
    <submittedName>
        <fullName evidence="1">Uncharacterized protein</fullName>
    </submittedName>
</protein>
<dbReference type="PANTHER" id="PTHR24121">
    <property type="entry name" value="NO MECHANORECEPTOR POTENTIAL C, ISOFORM D-RELATED"/>
    <property type="match status" value="1"/>
</dbReference>
<name>A0A438FWZ1_VITVI</name>
<gene>
    <name evidence="1" type="ORF">CK203_040327</name>
</gene>
<evidence type="ECO:0000313" key="1">
    <source>
        <dbReference type="EMBL" id="RVW64464.1"/>
    </source>
</evidence>
<dbReference type="Proteomes" id="UP000288805">
    <property type="component" value="Unassembled WGS sequence"/>
</dbReference>
<dbReference type="Pfam" id="PF12796">
    <property type="entry name" value="Ank_2"/>
    <property type="match status" value="1"/>
</dbReference>
<comment type="caution">
    <text evidence="1">The sequence shown here is derived from an EMBL/GenBank/DDBJ whole genome shotgun (WGS) entry which is preliminary data.</text>
</comment>
<dbReference type="SUPFAM" id="SSF48403">
    <property type="entry name" value="Ankyrin repeat"/>
    <property type="match status" value="1"/>
</dbReference>
<dbReference type="InterPro" id="IPR036770">
    <property type="entry name" value="Ankyrin_rpt-contain_sf"/>
</dbReference>
<organism evidence="1 2">
    <name type="scientific">Vitis vinifera</name>
    <name type="common">Grape</name>
    <dbReference type="NCBI Taxonomy" id="29760"/>
    <lineage>
        <taxon>Eukaryota</taxon>
        <taxon>Viridiplantae</taxon>
        <taxon>Streptophyta</taxon>
        <taxon>Embryophyta</taxon>
        <taxon>Tracheophyta</taxon>
        <taxon>Spermatophyta</taxon>
        <taxon>Magnoliopsida</taxon>
        <taxon>eudicotyledons</taxon>
        <taxon>Gunneridae</taxon>
        <taxon>Pentapetalae</taxon>
        <taxon>rosids</taxon>
        <taxon>Vitales</taxon>
        <taxon>Vitaceae</taxon>
        <taxon>Viteae</taxon>
        <taxon>Vitis</taxon>
    </lineage>
</organism>
<dbReference type="EMBL" id="QGNW01000719">
    <property type="protein sequence ID" value="RVW64464.1"/>
    <property type="molecule type" value="Genomic_DNA"/>
</dbReference>
<dbReference type="Gene3D" id="1.25.40.20">
    <property type="entry name" value="Ankyrin repeat-containing domain"/>
    <property type="match status" value="1"/>
</dbReference>
<reference evidence="1 2" key="1">
    <citation type="journal article" date="2018" name="PLoS Genet.">
        <title>Population sequencing reveals clonal diversity and ancestral inbreeding in the grapevine cultivar Chardonnay.</title>
        <authorList>
            <person name="Roach M.J."/>
            <person name="Johnson D.L."/>
            <person name="Bohlmann J."/>
            <person name="van Vuuren H.J."/>
            <person name="Jones S.J."/>
            <person name="Pretorius I.S."/>
            <person name="Schmidt S.A."/>
            <person name="Borneman A.R."/>
        </authorList>
    </citation>
    <scope>NUCLEOTIDE SEQUENCE [LARGE SCALE GENOMIC DNA]</scope>
    <source>
        <strain evidence="2">cv. Chardonnay</strain>
        <tissue evidence="1">Leaf</tissue>
    </source>
</reference>
<dbReference type="SMART" id="SM00248">
    <property type="entry name" value="ANK"/>
    <property type="match status" value="3"/>
</dbReference>
<proteinExistence type="predicted"/>
<dbReference type="AlphaFoldDB" id="A0A438FWZ1"/>
<sequence>MKNPSFGALHSPLPSLIHGCPLVIKYKPLEGVQGENHLEWPILGKLSGFYGCLLLDPWMSISYQVFGIRHPKQLSSKERSLTSNLKEREAHLSLVPRSKRESLAEDAREAQITNQATAKNGSLTQKTLMDPKLYVATAHGDIHVLEQYDIHVQLTSQKNTVLHVAAQFHQANCVKWILHFPSLSLLLQQLNEKCDTPLHFVARTEHLIVVKILIDSTKKTWRIRYEKKGCSRFESNTPLYIVVEWGFRDLVQMILDNCPSPAHSGSKG</sequence>
<dbReference type="PANTHER" id="PTHR24121:SF21">
    <property type="entry name" value="ANKYRIN REPEAT FAMILY PROTEIN"/>
    <property type="match status" value="1"/>
</dbReference>
<dbReference type="InterPro" id="IPR002110">
    <property type="entry name" value="Ankyrin_rpt"/>
</dbReference>
<evidence type="ECO:0000313" key="2">
    <source>
        <dbReference type="Proteomes" id="UP000288805"/>
    </source>
</evidence>